<sequence>MADLTRLRNIVLSGDMKVALTAAILYHLSPNPSAITDYGVDEVKSVVSWLVSSPGMFYGDIVAATGITPDILSTFLPALDDQACADAASLANAMATPDAEWDREHRNRFTSALAHHSADAARLAAQSSAEFAAVDAMEEAGYENQDHARTAVNELNRVYGNTYRVFTRQHARSRVAIAASFKIDDHGTLFHVLTPWCLSRTSAMIYVAVIARHVRRRHIEERASRLARTALTYAARAGLEAVRAIIEPAIAIVTSFRYDPAKIAFVDDFDRVRESITTRSPPTLVAFACVHMCGNQDVVSLAARLRMESLPQLHETPPAVAEYTDHVDDEQSALLMFSRVLKRLRHERDRGVHGPRLNKDPMLGYIARGVRRSERNTMACINRVEEAVSFLRSKGVDTLNTLFVIEWGGEFDYPTVMAALAVARLDVCVDIGPSGIDLPGADAKAEDGTEEYNYSLLLASAEERRMPRMPRVPYPSDEPLEAKLRRVAQFYSLSGSANIAYVSGGVTQNEGVPVNICIDTANRLNAIRNVTPDVNVVYACAEALLPPLCGHGLELGPDDYLQCASLVDEDCPACNAHYRATAVLSAACADRQVRIVKPRSAYAHNGHLSLELVPGHPTCVDDTLLTVDSMVAANVLRNHDWGDEPVTPPAGGNPTSPTLARVTAENMRTVYSALNNGAVGPFDYDDMASIAASIAP</sequence>
<name>A0A0H5BRQ2_9VIRU</name>
<dbReference type="KEGG" id="vg:80549814"/>
<evidence type="ECO:0000313" key="2">
    <source>
        <dbReference type="Proteomes" id="UP000502435"/>
    </source>
</evidence>
<protein>
    <submittedName>
        <fullName evidence="1">Uncharacterized protein</fullName>
    </submittedName>
</protein>
<proteinExistence type="predicted"/>
<evidence type="ECO:0000313" key="1">
    <source>
        <dbReference type="EMBL" id="CDP74619.1"/>
    </source>
</evidence>
<dbReference type="EMBL" id="HG975303">
    <property type="protein sequence ID" value="CDP74619.1"/>
    <property type="molecule type" value="Genomic_RNA"/>
</dbReference>
<organism evidence="1 2">
    <name type="scientific">Aspergillus fumigatus tetramycovirus 1</name>
    <dbReference type="NCBI Taxonomy" id="2849587"/>
    <lineage>
        <taxon>Viruses</taxon>
        <taxon>Riboviria</taxon>
        <taxon>Riboviria incertae sedis</taxon>
        <taxon>Polymycoviridae</taxon>
        <taxon>Polymycovirus</taxon>
        <taxon>Polymycovirus aspergilli</taxon>
        <taxon>Aspergillus fumigatus polymycovirus 1</taxon>
    </lineage>
</organism>
<reference evidence="1 2" key="1">
    <citation type="journal article" date="2015" name="Proc. Natl. Acad. Sci. U.S.A.">
        <title>A novel mycovirus from Aspergillus fumigatus contains four unique dsRNAs as its genome and is infectious as dsRNA.</title>
        <authorList>
            <person name="Kanhayuwaa L."/>
            <person name="Kotta-Loizoua I."/>
            <person name="Ozkana S."/>
            <person name="Gunning A.P."/>
            <person name="Coutts R.H.A."/>
        </authorList>
    </citation>
    <scope>NUCLEOTIDE SEQUENCE [LARGE SCALE GENOMIC DNA]</scope>
</reference>
<keyword evidence="2" id="KW-1185">Reference proteome</keyword>
<accession>A0A0H5BRQ2</accession>
<dbReference type="GeneID" id="80549814"/>
<gene>
    <name evidence="1" type="primary">unknown_ORF</name>
</gene>
<dbReference type="Proteomes" id="UP000502435">
    <property type="component" value="Genome"/>
</dbReference>
<dbReference type="RefSeq" id="YP_010839794.1">
    <property type="nucleotide sequence ID" value="NC_078124.1"/>
</dbReference>